<dbReference type="SUPFAM" id="SSF50249">
    <property type="entry name" value="Nucleic acid-binding proteins"/>
    <property type="match status" value="1"/>
</dbReference>
<dbReference type="GO" id="GO:0003729">
    <property type="term" value="F:mRNA binding"/>
    <property type="evidence" value="ECO:0007669"/>
    <property type="project" value="UniProtKB-ARBA"/>
</dbReference>
<dbReference type="CDD" id="cd05685">
    <property type="entry name" value="S1_Tex"/>
    <property type="match status" value="1"/>
</dbReference>
<dbReference type="InterPro" id="IPR018974">
    <property type="entry name" value="Tex-like_N"/>
</dbReference>
<dbReference type="RefSeq" id="WP_017713886.1">
    <property type="nucleotide sequence ID" value="NZ_KB235941.1"/>
</dbReference>
<dbReference type="Proteomes" id="UP000034681">
    <property type="component" value="Unassembled WGS sequence"/>
</dbReference>
<dbReference type="Gene3D" id="3.30.420.140">
    <property type="entry name" value="YqgF/RNase H-like domain"/>
    <property type="match status" value="1"/>
</dbReference>
<dbReference type="FunFam" id="3.30.420.140:FF:000001">
    <property type="entry name" value="RNA-binding transcriptional accessory protein"/>
    <property type="match status" value="1"/>
</dbReference>
<dbReference type="InterPro" id="IPR010994">
    <property type="entry name" value="RuvA_2-like"/>
</dbReference>
<sequence length="780" mass="86134">MVNLVPLLTQELSLQSWQIEQALSLLQEGATVPFIARYRKERTGEMDEIQLRHLQDRHQYLQELEDRKQTVLKAIADQGKLTPALKATITHCLQKTELEDLYLPYKPKRRTRATIAREQGLEPLAQWLDRCNSGEILGAKSLTAADLEQEGANYVNPDQGVATVAEALQGAADILAEGVAERAELRAMVREMVLRSGRFHSQIKADFPEGSTKFELYRSYDIALAKIAPHNLLALLRGEREGVLDVQLVFDEEAVLLQLTAQVIRSSNPALHPVYQPLIRDAFQRLMKTSITKGIINEKKAWADGESIQTFEANLRELLLAAPAGMKPTLAIDPGFRTGCKVAVIDPTGQFLHYQAIFPHQSKQERHQAAETLKRLVQQHQIQLIAIGNGTASRETEAFVGEALQGMDSAPITVMVNEAGASIYSASEVAIAEFPDLDITVRGAISIGRRLQDPLAELVKLDPKSIGVGQYQHDVDQKQLKQKLEETVESCVNYVGVDLNTASKELLTYVSGLSGTVAGNIIAYRNEKGAFRDRKELLKVPKLGPKAFEQCAGFLRIRHGKNPLDNTAVHPESYGIVAQILQDLGVNLQQPEALKQLSLGQVQLRRYVTETVGEPTLRDILEELDKPGRDPRAQFTYAQFRDDIQTLADLQVGMELEGVVTNVANFGAFVDIGVHQDGLVHISQLADRFVSDPQQVVKVGQVVKVRVQEVNPALKRIGLSMKAVGQDQGAAPHPQATQKATAAGDRPRPARPQKTPSSPPKAQDSQPSIKDLKARFNRKA</sequence>
<dbReference type="InterPro" id="IPR006641">
    <property type="entry name" value="YqgF/RNaseH-like_dom"/>
</dbReference>
<dbReference type="SUPFAM" id="SSF158832">
    <property type="entry name" value="Tex N-terminal region-like"/>
    <property type="match status" value="1"/>
</dbReference>
<dbReference type="InterPro" id="IPR023319">
    <property type="entry name" value="Tex-like_HTH_dom_sf"/>
</dbReference>
<dbReference type="InterPro" id="IPR055179">
    <property type="entry name" value="Tex-like_central_region"/>
</dbReference>
<dbReference type="InterPro" id="IPR012340">
    <property type="entry name" value="NA-bd_OB-fold"/>
</dbReference>
<dbReference type="Pfam" id="PF09371">
    <property type="entry name" value="Tex_N"/>
    <property type="match status" value="1"/>
</dbReference>
<dbReference type="InterPro" id="IPR012337">
    <property type="entry name" value="RNaseH-like_sf"/>
</dbReference>
<evidence type="ECO:0000313" key="4">
    <source>
        <dbReference type="Proteomes" id="UP000034681"/>
    </source>
</evidence>
<dbReference type="Gene3D" id="2.40.50.140">
    <property type="entry name" value="Nucleic acid-binding proteins"/>
    <property type="match status" value="1"/>
</dbReference>
<dbReference type="Pfam" id="PF17674">
    <property type="entry name" value="HHH_9"/>
    <property type="match status" value="1"/>
</dbReference>
<feature type="domain" description="S1 motif" evidence="2">
    <location>
        <begin position="653"/>
        <end position="722"/>
    </location>
</feature>
<gene>
    <name evidence="3" type="ORF">PROH_02610</name>
</gene>
<comment type="caution">
    <text evidence="3">The sequence shown here is derived from an EMBL/GenBank/DDBJ whole genome shotgun (WGS) entry which is preliminary data.</text>
</comment>
<dbReference type="InterPro" id="IPR003029">
    <property type="entry name" value="S1_domain"/>
</dbReference>
<dbReference type="FunFam" id="1.10.10.650:FF:000001">
    <property type="entry name" value="S1 RNA-binding domain 1"/>
    <property type="match status" value="1"/>
</dbReference>
<dbReference type="GO" id="GO:0005737">
    <property type="term" value="C:cytoplasm"/>
    <property type="evidence" value="ECO:0007669"/>
    <property type="project" value="UniProtKB-ARBA"/>
</dbReference>
<evidence type="ECO:0000259" key="2">
    <source>
        <dbReference type="PROSITE" id="PS50126"/>
    </source>
</evidence>
<dbReference type="InterPro" id="IPR044146">
    <property type="entry name" value="S1_Tex"/>
</dbReference>
<dbReference type="InterPro" id="IPR023323">
    <property type="entry name" value="Tex-like_dom_sf"/>
</dbReference>
<dbReference type="FunFam" id="1.10.150.310:FF:000001">
    <property type="entry name" value="RNA-binding transcriptional accessory protein"/>
    <property type="match status" value="1"/>
</dbReference>
<evidence type="ECO:0000313" key="3">
    <source>
        <dbReference type="EMBL" id="KKJ01275.1"/>
    </source>
</evidence>
<accession>A0A0M2PYN5</accession>
<dbReference type="Gene3D" id="1.10.3500.10">
    <property type="entry name" value="Tex N-terminal region-like"/>
    <property type="match status" value="1"/>
</dbReference>
<dbReference type="GO" id="GO:0006412">
    <property type="term" value="P:translation"/>
    <property type="evidence" value="ECO:0007669"/>
    <property type="project" value="TreeGrafter"/>
</dbReference>
<dbReference type="InterPro" id="IPR032639">
    <property type="entry name" value="Tex_YqgF"/>
</dbReference>
<reference evidence="3" key="1">
    <citation type="submission" date="2012-04" db="EMBL/GenBank/DDBJ databases">
        <authorList>
            <person name="Borisov I.G."/>
            <person name="Ivanikova N.V."/>
            <person name="Pinevich A.V."/>
        </authorList>
    </citation>
    <scope>NUCLEOTIDE SEQUENCE</scope>
    <source>
        <strain evidence="3">CALU 1027</strain>
    </source>
</reference>
<dbReference type="InterPro" id="IPR041692">
    <property type="entry name" value="HHH_9"/>
</dbReference>
<proteinExistence type="predicted"/>
<dbReference type="SMART" id="SM00732">
    <property type="entry name" value="YqgFc"/>
    <property type="match status" value="1"/>
</dbReference>
<dbReference type="FunFam" id="2.40.50.140:FF:000051">
    <property type="entry name" value="RNA-binding transcriptional accessory protein"/>
    <property type="match status" value="1"/>
</dbReference>
<feature type="region of interest" description="Disordered" evidence="1">
    <location>
        <begin position="724"/>
        <end position="780"/>
    </location>
</feature>
<dbReference type="Pfam" id="PF16921">
    <property type="entry name" value="Tex_YqgF"/>
    <property type="match status" value="1"/>
</dbReference>
<dbReference type="PANTHER" id="PTHR10724:SF10">
    <property type="entry name" value="S1 RNA-BINDING DOMAIN-CONTAINING PROTEIN 1"/>
    <property type="match status" value="1"/>
</dbReference>
<dbReference type="SMART" id="SM00316">
    <property type="entry name" value="S1"/>
    <property type="match status" value="1"/>
</dbReference>
<dbReference type="SUPFAM" id="SSF53098">
    <property type="entry name" value="Ribonuclease H-like"/>
    <property type="match status" value="1"/>
</dbReference>
<dbReference type="OrthoDB" id="9804714at2"/>
<dbReference type="AlphaFoldDB" id="A0A0M2PYN5"/>
<dbReference type="GO" id="GO:0003735">
    <property type="term" value="F:structural constituent of ribosome"/>
    <property type="evidence" value="ECO:0007669"/>
    <property type="project" value="TreeGrafter"/>
</dbReference>
<dbReference type="STRING" id="317619.GCA_000332315_03702"/>
<dbReference type="PROSITE" id="PS50126">
    <property type="entry name" value="S1"/>
    <property type="match status" value="1"/>
</dbReference>
<dbReference type="Pfam" id="PF00575">
    <property type="entry name" value="S1"/>
    <property type="match status" value="1"/>
</dbReference>
<protein>
    <submittedName>
        <fullName evidence="3">RNA-binding protein</fullName>
    </submittedName>
</protein>
<organism evidence="3 4">
    <name type="scientific">Prochlorothrix hollandica PCC 9006 = CALU 1027</name>
    <dbReference type="NCBI Taxonomy" id="317619"/>
    <lineage>
        <taxon>Bacteria</taxon>
        <taxon>Bacillati</taxon>
        <taxon>Cyanobacteriota</taxon>
        <taxon>Cyanophyceae</taxon>
        <taxon>Prochlorotrichales</taxon>
        <taxon>Prochlorotrichaceae</taxon>
        <taxon>Prochlorothrix</taxon>
    </lineage>
</organism>
<dbReference type="SUPFAM" id="SSF47781">
    <property type="entry name" value="RuvA domain 2-like"/>
    <property type="match status" value="2"/>
</dbReference>
<dbReference type="EMBL" id="AJTX02000002">
    <property type="protein sequence ID" value="KKJ01275.1"/>
    <property type="molecule type" value="Genomic_DNA"/>
</dbReference>
<dbReference type="Pfam" id="PF22706">
    <property type="entry name" value="Tex_central_region"/>
    <property type="match status" value="1"/>
</dbReference>
<dbReference type="InterPro" id="IPR037027">
    <property type="entry name" value="YqgF/RNaseH-like_dom_sf"/>
</dbReference>
<dbReference type="eggNOG" id="COG2183">
    <property type="taxonomic scope" value="Bacteria"/>
</dbReference>
<dbReference type="Gene3D" id="1.10.150.310">
    <property type="entry name" value="Tex RuvX-like domain-like"/>
    <property type="match status" value="1"/>
</dbReference>
<dbReference type="InterPro" id="IPR050437">
    <property type="entry name" value="Ribos_protein_bS1-like"/>
</dbReference>
<dbReference type="PANTHER" id="PTHR10724">
    <property type="entry name" value="30S RIBOSOMAL PROTEIN S1"/>
    <property type="match status" value="1"/>
</dbReference>
<dbReference type="Gene3D" id="1.10.10.650">
    <property type="entry name" value="RuvA domain 2-like"/>
    <property type="match status" value="1"/>
</dbReference>
<keyword evidence="4" id="KW-1185">Reference proteome</keyword>
<evidence type="ECO:0000256" key="1">
    <source>
        <dbReference type="SAM" id="MobiDB-lite"/>
    </source>
</evidence>
<dbReference type="Pfam" id="PF12836">
    <property type="entry name" value="HHH_3"/>
    <property type="match status" value="1"/>
</dbReference>
<name>A0A0M2PYN5_PROHO</name>
<dbReference type="GO" id="GO:0006139">
    <property type="term" value="P:nucleobase-containing compound metabolic process"/>
    <property type="evidence" value="ECO:0007669"/>
    <property type="project" value="InterPro"/>
</dbReference>